<dbReference type="InterPro" id="IPR050164">
    <property type="entry name" value="Peptidase_C19"/>
</dbReference>
<dbReference type="Gene3D" id="3.30.40.10">
    <property type="entry name" value="Zinc/RING finger domain, C3HC4 (zinc finger)"/>
    <property type="match status" value="1"/>
</dbReference>
<dbReference type="GO" id="GO:0016579">
    <property type="term" value="P:protein deubiquitination"/>
    <property type="evidence" value="ECO:0007669"/>
    <property type="project" value="InterPro"/>
</dbReference>
<dbReference type="Proteomes" id="UP000292447">
    <property type="component" value="Chromosome II"/>
</dbReference>
<keyword evidence="3" id="KW-0862">Zinc</keyword>
<dbReference type="PROSITE" id="PS50271">
    <property type="entry name" value="ZF_UBP"/>
    <property type="match status" value="1"/>
</dbReference>
<dbReference type="Pfam" id="PF00443">
    <property type="entry name" value="UCH"/>
    <property type="match status" value="1"/>
</dbReference>
<feature type="domain" description="UBP-type" evidence="7">
    <location>
        <begin position="69"/>
        <end position="178"/>
    </location>
</feature>
<dbReference type="GO" id="GO:0004843">
    <property type="term" value="F:cysteine-type deubiquitinase activity"/>
    <property type="evidence" value="ECO:0007669"/>
    <property type="project" value="UniProtKB-UniRule"/>
</dbReference>
<dbReference type="InterPro" id="IPR018200">
    <property type="entry name" value="USP_CS"/>
</dbReference>
<dbReference type="GO" id="GO:0006508">
    <property type="term" value="P:proteolysis"/>
    <property type="evidence" value="ECO:0007669"/>
    <property type="project" value="UniProtKB-KW"/>
</dbReference>
<dbReference type="InterPro" id="IPR028889">
    <property type="entry name" value="USP"/>
</dbReference>
<feature type="domain" description="USP" evidence="6">
    <location>
        <begin position="202"/>
        <end position="529"/>
    </location>
</feature>
<dbReference type="Pfam" id="PF02148">
    <property type="entry name" value="zf-UBP"/>
    <property type="match status" value="1"/>
</dbReference>
<dbReference type="InterPro" id="IPR001607">
    <property type="entry name" value="Znf_UBP"/>
</dbReference>
<keyword evidence="9" id="KW-1185">Reference proteome</keyword>
<comment type="similarity">
    <text evidence="5">Belongs to the peptidase C19 family.</text>
</comment>
<evidence type="ECO:0000256" key="3">
    <source>
        <dbReference type="ARBA" id="ARBA00022833"/>
    </source>
</evidence>
<dbReference type="STRING" id="2163413.A0A4V1AE18"/>
<evidence type="ECO:0000313" key="9">
    <source>
        <dbReference type="Proteomes" id="UP000292447"/>
    </source>
</evidence>
<keyword evidence="5" id="KW-0645">Protease</keyword>
<accession>A0A4V1AE18</accession>
<dbReference type="InterPro" id="IPR013083">
    <property type="entry name" value="Znf_RING/FYVE/PHD"/>
</dbReference>
<keyword evidence="5" id="KW-0833">Ubl conjugation pathway</keyword>
<dbReference type="SMART" id="SM00290">
    <property type="entry name" value="ZnF_UBP"/>
    <property type="match status" value="1"/>
</dbReference>
<dbReference type="PROSITE" id="PS00973">
    <property type="entry name" value="USP_2"/>
    <property type="match status" value="1"/>
</dbReference>
<dbReference type="SUPFAM" id="SSF54001">
    <property type="entry name" value="Cysteine proteinases"/>
    <property type="match status" value="1"/>
</dbReference>
<keyword evidence="5" id="KW-0788">Thiol protease</keyword>
<reference evidence="9" key="1">
    <citation type="submission" date="2019-03" db="EMBL/GenBank/DDBJ databases">
        <title>Snf2 controls pulcherriminic acid biosynthesis and connects pigmentation and antifungal activity of the yeast Metschnikowia pulcherrima.</title>
        <authorList>
            <person name="Gore-Lloyd D."/>
            <person name="Sumann I."/>
            <person name="Brachmann A.O."/>
            <person name="Schneeberger K."/>
            <person name="Ortiz-Merino R.A."/>
            <person name="Moreno-Beltran M."/>
            <person name="Schlaefli M."/>
            <person name="Kirner P."/>
            <person name="Santos Kron A."/>
            <person name="Wolfe K.H."/>
            <person name="Piel J."/>
            <person name="Ahrens C.H."/>
            <person name="Henk D."/>
            <person name="Freimoser F.M."/>
        </authorList>
    </citation>
    <scope>NUCLEOTIDE SEQUENCE [LARGE SCALE GENOMIC DNA]</scope>
    <source>
        <strain evidence="9">APC 1.2</strain>
    </source>
</reference>
<organism evidence="8 9">
    <name type="scientific">Metschnikowia aff. pulcherrima</name>
    <dbReference type="NCBI Taxonomy" id="2163413"/>
    <lineage>
        <taxon>Eukaryota</taxon>
        <taxon>Fungi</taxon>
        <taxon>Dikarya</taxon>
        <taxon>Ascomycota</taxon>
        <taxon>Saccharomycotina</taxon>
        <taxon>Pichiomycetes</taxon>
        <taxon>Metschnikowiaceae</taxon>
        <taxon>Metschnikowia</taxon>
    </lineage>
</organism>
<dbReference type="EMBL" id="CP034457">
    <property type="protein sequence ID" value="QBM87663.1"/>
    <property type="molecule type" value="Genomic_DNA"/>
</dbReference>
<dbReference type="PANTHER" id="PTHR24006:SF937">
    <property type="entry name" value="UBIQUITIN CARBOXYL-TERMINAL HYDROLASE"/>
    <property type="match status" value="1"/>
</dbReference>
<proteinExistence type="inferred from homology"/>
<dbReference type="AlphaFoldDB" id="A0A4V1AE18"/>
<name>A0A4V1AE18_9ASCO</name>
<dbReference type="EC" id="3.4.19.12" evidence="5"/>
<comment type="catalytic activity">
    <reaction evidence="5">
        <text>Thiol-dependent hydrolysis of ester, thioester, amide, peptide and isopeptide bonds formed by the C-terminal Gly of ubiquitin (a 76-residue protein attached to proteins as an intracellular targeting signal).</text>
        <dbReference type="EC" id="3.4.19.12"/>
    </reaction>
</comment>
<evidence type="ECO:0000256" key="5">
    <source>
        <dbReference type="RuleBase" id="RU366025"/>
    </source>
</evidence>
<gene>
    <name evidence="8" type="primary">MPUL0B08700</name>
    <name evidence="8" type="ORF">METSCH_B08700</name>
</gene>
<evidence type="ECO:0000256" key="1">
    <source>
        <dbReference type="ARBA" id="ARBA00022723"/>
    </source>
</evidence>
<dbReference type="PROSITE" id="PS50235">
    <property type="entry name" value="USP_3"/>
    <property type="match status" value="1"/>
</dbReference>
<keyword evidence="1" id="KW-0479">Metal-binding</keyword>
<evidence type="ECO:0000313" key="8">
    <source>
        <dbReference type="EMBL" id="QBM87663.1"/>
    </source>
</evidence>
<evidence type="ECO:0000259" key="7">
    <source>
        <dbReference type="PROSITE" id="PS50271"/>
    </source>
</evidence>
<dbReference type="GO" id="GO:0008270">
    <property type="term" value="F:zinc ion binding"/>
    <property type="evidence" value="ECO:0007669"/>
    <property type="project" value="UniProtKB-KW"/>
</dbReference>
<sequence>MAPSSQTKIEATDERSFKLISSVDGQVACTLDNTSSIQPCSHLKKVFETKAKSTIKSTYQQAIAIVVANTRKHTISSACAGQGDSEAIFSSKLKEYKRSVLKCASCGDPNFYLLFLCLQCPHVGCYKVHARSHARSQKHMFAIDTSTGLLFCFQCHDFVNHNELNKIRIKNVPPYGDYSDFDADQDVVGYVKPSFQAARGLKGIVNLGSTCFMSCILQTMLHNPLVRHHFFNNDEHFFNCDSQAHYSAGEDHIDEFSACVTCLIDSTFKDFFTSPLSDGHGLTNLLTTAWYKQKLLAGFLEQDAHEFWQFLLNEFHSDFERVSPHSMDDDRCKCVMHSIFLGELESSVVCGTCGQVTKKVDPSVDLSLEIGDTKTFPTLYDCLNQFTRSELLDVKYRCRSCCSEARAHRTLRIKTLPPVLSIQLKRFKHNFANDTSSKIEDRVDVPFFLDLSAYTSDHKDLPDEYQDDNKIYELFAMVNHTGLVNTGHYVTYIKSTCGQWLKFDDSVISVSSREEVKNVNAYLLFYIAYNL</sequence>
<protein>
    <recommendedName>
        <fullName evidence="5">Ubiquitin carboxyl-terminal hydrolase</fullName>
        <ecNumber evidence="5">3.4.19.12</ecNumber>
    </recommendedName>
</protein>
<keyword evidence="5 8" id="KW-0378">Hydrolase</keyword>
<dbReference type="PANTHER" id="PTHR24006">
    <property type="entry name" value="UBIQUITIN CARBOXYL-TERMINAL HYDROLASE"/>
    <property type="match status" value="1"/>
</dbReference>
<dbReference type="InterPro" id="IPR001394">
    <property type="entry name" value="Peptidase_C19_UCH"/>
</dbReference>
<keyword evidence="2 4" id="KW-0863">Zinc-finger</keyword>
<evidence type="ECO:0000256" key="2">
    <source>
        <dbReference type="ARBA" id="ARBA00022771"/>
    </source>
</evidence>
<evidence type="ECO:0000256" key="4">
    <source>
        <dbReference type="PROSITE-ProRule" id="PRU00502"/>
    </source>
</evidence>
<dbReference type="InterPro" id="IPR038765">
    <property type="entry name" value="Papain-like_cys_pep_sf"/>
</dbReference>
<dbReference type="SUPFAM" id="SSF57850">
    <property type="entry name" value="RING/U-box"/>
    <property type="match status" value="1"/>
</dbReference>
<evidence type="ECO:0000259" key="6">
    <source>
        <dbReference type="PROSITE" id="PS50235"/>
    </source>
</evidence>
<dbReference type="Gene3D" id="3.90.70.10">
    <property type="entry name" value="Cysteine proteinases"/>
    <property type="match status" value="1"/>
</dbReference>
<dbReference type="GO" id="GO:0005634">
    <property type="term" value="C:nucleus"/>
    <property type="evidence" value="ECO:0007669"/>
    <property type="project" value="TreeGrafter"/>
</dbReference>
<dbReference type="PROSITE" id="PS00972">
    <property type="entry name" value="USP_1"/>
    <property type="match status" value="1"/>
</dbReference>
<dbReference type="GO" id="GO:0005829">
    <property type="term" value="C:cytosol"/>
    <property type="evidence" value="ECO:0007669"/>
    <property type="project" value="TreeGrafter"/>
</dbReference>